<reference evidence="12" key="3">
    <citation type="submission" date="2025-09" db="UniProtKB">
        <authorList>
            <consortium name="Ensembl"/>
        </authorList>
    </citation>
    <scope>IDENTIFICATION</scope>
    <source>
        <strain evidence="12">2N</strain>
    </source>
</reference>
<name>A0A286XDZ5_CAVPO</name>
<dbReference type="eggNOG" id="KOG0586">
    <property type="taxonomic scope" value="Eukaryota"/>
</dbReference>
<dbReference type="InterPro" id="IPR008271">
    <property type="entry name" value="Ser/Thr_kinase_AS"/>
</dbReference>
<evidence type="ECO:0000256" key="3">
    <source>
        <dbReference type="ARBA" id="ARBA00022679"/>
    </source>
</evidence>
<dbReference type="EMBL" id="AAKN02051674">
    <property type="status" value="NOT_ANNOTATED_CDS"/>
    <property type="molecule type" value="Genomic_DNA"/>
</dbReference>
<dbReference type="OMA" id="ELHAMYL"/>
<dbReference type="InterPro" id="IPR000719">
    <property type="entry name" value="Prot_kinase_dom"/>
</dbReference>
<dbReference type="CDD" id="cd14003">
    <property type="entry name" value="STKc_AMPK-like"/>
    <property type="match status" value="1"/>
</dbReference>
<feature type="domain" description="Protein kinase" evidence="11">
    <location>
        <begin position="23"/>
        <end position="272"/>
    </location>
</feature>
<keyword evidence="4 9" id="KW-0547">Nucleotide-binding</keyword>
<dbReference type="FunCoup" id="A0A286XDZ5">
    <property type="interactions" value="156"/>
</dbReference>
<accession>A0A286XDZ5</accession>
<dbReference type="Proteomes" id="UP000005447">
    <property type="component" value="Unassembled WGS sequence"/>
</dbReference>
<proteinExistence type="predicted"/>
<comment type="catalytic activity">
    <reaction evidence="8">
        <text>L-seryl-[protein] + ATP = O-phospho-L-seryl-[protein] + ADP + H(+)</text>
        <dbReference type="Rhea" id="RHEA:17989"/>
        <dbReference type="Rhea" id="RHEA-COMP:9863"/>
        <dbReference type="Rhea" id="RHEA-COMP:11604"/>
        <dbReference type="ChEBI" id="CHEBI:15378"/>
        <dbReference type="ChEBI" id="CHEBI:29999"/>
        <dbReference type="ChEBI" id="CHEBI:30616"/>
        <dbReference type="ChEBI" id="CHEBI:83421"/>
        <dbReference type="ChEBI" id="CHEBI:456216"/>
        <dbReference type="EC" id="2.7.11.1"/>
    </reaction>
</comment>
<evidence type="ECO:0000256" key="5">
    <source>
        <dbReference type="ARBA" id="ARBA00022777"/>
    </source>
</evidence>
<evidence type="ECO:0000256" key="6">
    <source>
        <dbReference type="ARBA" id="ARBA00022840"/>
    </source>
</evidence>
<feature type="compositionally biased region" description="Polar residues" evidence="10">
    <location>
        <begin position="475"/>
        <end position="487"/>
    </location>
</feature>
<protein>
    <recommendedName>
        <fullName evidence="1">non-specific serine/threonine protein kinase</fullName>
        <ecNumber evidence="1">2.7.11.1</ecNumber>
    </recommendedName>
</protein>
<evidence type="ECO:0000256" key="10">
    <source>
        <dbReference type="SAM" id="MobiDB-lite"/>
    </source>
</evidence>
<evidence type="ECO:0000256" key="7">
    <source>
        <dbReference type="ARBA" id="ARBA00047899"/>
    </source>
</evidence>
<feature type="compositionally biased region" description="Polar residues" evidence="10">
    <location>
        <begin position="541"/>
        <end position="553"/>
    </location>
</feature>
<comment type="catalytic activity">
    <reaction evidence="7">
        <text>L-threonyl-[protein] + ATP = O-phospho-L-threonyl-[protein] + ADP + H(+)</text>
        <dbReference type="Rhea" id="RHEA:46608"/>
        <dbReference type="Rhea" id="RHEA-COMP:11060"/>
        <dbReference type="Rhea" id="RHEA-COMP:11605"/>
        <dbReference type="ChEBI" id="CHEBI:15378"/>
        <dbReference type="ChEBI" id="CHEBI:30013"/>
        <dbReference type="ChEBI" id="CHEBI:30616"/>
        <dbReference type="ChEBI" id="CHEBI:61977"/>
        <dbReference type="ChEBI" id="CHEBI:456216"/>
        <dbReference type="EC" id="2.7.11.1"/>
    </reaction>
</comment>
<dbReference type="GO" id="GO:0004674">
    <property type="term" value="F:protein serine/threonine kinase activity"/>
    <property type="evidence" value="ECO:0007669"/>
    <property type="project" value="UniProtKB-KW"/>
</dbReference>
<evidence type="ECO:0000256" key="8">
    <source>
        <dbReference type="ARBA" id="ARBA00048679"/>
    </source>
</evidence>
<dbReference type="SMART" id="SM00220">
    <property type="entry name" value="S_TKc"/>
    <property type="match status" value="1"/>
</dbReference>
<dbReference type="GeneTree" id="ENSGT00940000160886"/>
<organism evidence="12 13">
    <name type="scientific">Cavia porcellus</name>
    <name type="common">Guinea pig</name>
    <dbReference type="NCBI Taxonomy" id="10141"/>
    <lineage>
        <taxon>Eukaryota</taxon>
        <taxon>Metazoa</taxon>
        <taxon>Chordata</taxon>
        <taxon>Craniata</taxon>
        <taxon>Vertebrata</taxon>
        <taxon>Euteleostomi</taxon>
        <taxon>Mammalia</taxon>
        <taxon>Eutheria</taxon>
        <taxon>Euarchontoglires</taxon>
        <taxon>Glires</taxon>
        <taxon>Rodentia</taxon>
        <taxon>Hystricomorpha</taxon>
        <taxon>Caviidae</taxon>
        <taxon>Cavia</taxon>
    </lineage>
</organism>
<dbReference type="GO" id="GO:0005737">
    <property type="term" value="C:cytoplasm"/>
    <property type="evidence" value="ECO:0007669"/>
    <property type="project" value="TreeGrafter"/>
</dbReference>
<dbReference type="SUPFAM" id="SSF56112">
    <property type="entry name" value="Protein kinase-like (PK-like)"/>
    <property type="match status" value="1"/>
</dbReference>
<keyword evidence="13" id="KW-1185">Reference proteome</keyword>
<dbReference type="InterPro" id="IPR011009">
    <property type="entry name" value="Kinase-like_dom_sf"/>
</dbReference>
<keyword evidence="5" id="KW-0418">Kinase</keyword>
<reference evidence="13" key="1">
    <citation type="journal article" date="2011" name="Nature">
        <title>A high-resolution map of human evolutionary constraint using 29 mammals.</title>
        <authorList>
            <person name="Lindblad-Toh K."/>
            <person name="Garber M."/>
            <person name="Zuk O."/>
            <person name="Lin M.F."/>
            <person name="Parker B.J."/>
            <person name="Washietl S."/>
            <person name="Kheradpour P."/>
            <person name="Ernst J."/>
            <person name="Jordan G."/>
            <person name="Mauceli E."/>
            <person name="Ward L.D."/>
            <person name="Lowe C.B."/>
            <person name="Holloway A.K."/>
            <person name="Clamp M."/>
            <person name="Gnerre S."/>
            <person name="Alfoldi J."/>
            <person name="Beal K."/>
            <person name="Chang J."/>
            <person name="Clawson H."/>
            <person name="Cuff J."/>
            <person name="Di Palma F."/>
            <person name="Fitzgerald S."/>
            <person name="Flicek P."/>
            <person name="Guttman M."/>
            <person name="Hubisz M.J."/>
            <person name="Jaffe D.B."/>
            <person name="Jungreis I."/>
            <person name="Kent W.J."/>
            <person name="Kostka D."/>
            <person name="Lara M."/>
            <person name="Martins A.L."/>
            <person name="Massingham T."/>
            <person name="Moltke I."/>
            <person name="Raney B.J."/>
            <person name="Rasmussen M.D."/>
            <person name="Robinson J."/>
            <person name="Stark A."/>
            <person name="Vilella A.J."/>
            <person name="Wen J."/>
            <person name="Xie X."/>
            <person name="Zody M.C."/>
            <person name="Baldwin J."/>
            <person name="Bloom T."/>
            <person name="Chin C.W."/>
            <person name="Heiman D."/>
            <person name="Nicol R."/>
            <person name="Nusbaum C."/>
            <person name="Young S."/>
            <person name="Wilkinson J."/>
            <person name="Worley K.C."/>
            <person name="Kovar C.L."/>
            <person name="Muzny D.M."/>
            <person name="Gibbs R.A."/>
            <person name="Cree A."/>
            <person name="Dihn H.H."/>
            <person name="Fowler G."/>
            <person name="Jhangiani S."/>
            <person name="Joshi V."/>
            <person name="Lee S."/>
            <person name="Lewis L.R."/>
            <person name="Nazareth L.V."/>
            <person name="Okwuonu G."/>
            <person name="Santibanez J."/>
            <person name="Warren W.C."/>
            <person name="Mardis E.R."/>
            <person name="Weinstock G.M."/>
            <person name="Wilson R.K."/>
            <person name="Delehaunty K."/>
            <person name="Dooling D."/>
            <person name="Fronik C."/>
            <person name="Fulton L."/>
            <person name="Fulton B."/>
            <person name="Graves T."/>
            <person name="Minx P."/>
            <person name="Sodergren E."/>
            <person name="Birney E."/>
            <person name="Margulies E.H."/>
            <person name="Herrero J."/>
            <person name="Green E.D."/>
            <person name="Haussler D."/>
            <person name="Siepel A."/>
            <person name="Goldman N."/>
            <person name="Pollard K.S."/>
            <person name="Pedersen J.S."/>
            <person name="Lander E.S."/>
            <person name="Kellis M."/>
        </authorList>
    </citation>
    <scope>NUCLEOTIDE SEQUENCE [LARGE SCALE GENOMIC DNA]</scope>
    <source>
        <strain evidence="13">2N</strain>
    </source>
</reference>
<feature type="compositionally biased region" description="Polar residues" evidence="10">
    <location>
        <begin position="453"/>
        <end position="465"/>
    </location>
</feature>
<feature type="region of interest" description="Disordered" evidence="10">
    <location>
        <begin position="345"/>
        <end position="604"/>
    </location>
</feature>
<dbReference type="EC" id="2.7.11.1" evidence="1"/>
<evidence type="ECO:0000256" key="9">
    <source>
        <dbReference type="PROSITE-ProRule" id="PRU10141"/>
    </source>
</evidence>
<dbReference type="STRING" id="10141.ENSCPOP00000023682"/>
<dbReference type="VEuPathDB" id="HostDB:ENSCPOG00000033321"/>
<evidence type="ECO:0000256" key="2">
    <source>
        <dbReference type="ARBA" id="ARBA00022527"/>
    </source>
</evidence>
<dbReference type="Bgee" id="ENSCPOG00000033321">
    <property type="expression patterns" value="Expressed in testis and 12 other cell types or tissues"/>
</dbReference>
<dbReference type="FunFam" id="3.30.200.20:FF:000003">
    <property type="entry name" value="Non-specific serine/threonine protein kinase"/>
    <property type="match status" value="1"/>
</dbReference>
<dbReference type="PROSITE" id="PS00108">
    <property type="entry name" value="PROTEIN_KINASE_ST"/>
    <property type="match status" value="1"/>
</dbReference>
<evidence type="ECO:0000313" key="12">
    <source>
        <dbReference type="Ensembl" id="ENSCPOP00000023682.1"/>
    </source>
</evidence>
<dbReference type="GO" id="GO:0035556">
    <property type="term" value="P:intracellular signal transduction"/>
    <property type="evidence" value="ECO:0007669"/>
    <property type="project" value="TreeGrafter"/>
</dbReference>
<dbReference type="AlphaFoldDB" id="A0A286XDZ5"/>
<dbReference type="PROSITE" id="PS50011">
    <property type="entry name" value="PROTEIN_KINASE_DOM"/>
    <property type="match status" value="1"/>
</dbReference>
<sequence length="604" mass="66387">LGRGCPHSSSKMSSFTGNFHQDYDVLMPLGEGHFAKVVLAEHVSTRMLVAVKVLQKDKLRPTAVRREVSILKDLQHPNIIQLLEVSENSTTMFLVMEYARGKDLQRHIKRAERQKLQEERARLIFRELLEAVQYCHNRGVIHGDLKPANILMDREGHPKLSDFGVAFRFLPGQEVTTCGGTRKYAAPEIFLQKKYQGPPLDIWSLGILLFEMLAGVRPFSGSQTRLTKDALKGRYQFPQHFSKEVQSLIKGLLNPDPRMRPTLEKVRQHPWLQLESVPCHPPQLLPKATERAILHIMAGKGYNRLKVIDAVKCRKYDPDMAPFLLLQDMALEKLHLRSEVKPTHKREAEDLFEQSTNKDEYTDEYQPSSSPPPVASHKPSRAIATTKACQPSHTTTIKSCHPGPSTPKASRQPSPASPIKSYHPGPATPKASRQPSPASPIKSYDTGPATPKASRQPSPASSIKSYHSGPATPKASRQPSPASSIKSYHSGPATPKASRQPSPASPIKSYHPGPATPKASRQPSPASPIKSYDTGPATPKASRQPSPASSIKSYHSGPATPKASRQPSPVSPIKSYDTGPATPKASVNQALLLPSSPTIQDCYP</sequence>
<feature type="binding site" evidence="9">
    <location>
        <position position="52"/>
    </location>
    <ligand>
        <name>ATP</name>
        <dbReference type="ChEBI" id="CHEBI:30616"/>
    </ligand>
</feature>
<reference evidence="12" key="2">
    <citation type="submission" date="2025-08" db="UniProtKB">
        <authorList>
            <consortium name="Ensembl"/>
        </authorList>
    </citation>
    <scope>IDENTIFICATION</scope>
    <source>
        <strain evidence="12">2N</strain>
    </source>
</reference>
<dbReference type="PANTHER" id="PTHR24346">
    <property type="entry name" value="MAP/MICROTUBULE AFFINITY-REGULATING KINASE"/>
    <property type="match status" value="1"/>
</dbReference>
<dbReference type="PROSITE" id="PS00107">
    <property type="entry name" value="PROTEIN_KINASE_ATP"/>
    <property type="match status" value="1"/>
</dbReference>
<evidence type="ECO:0000256" key="1">
    <source>
        <dbReference type="ARBA" id="ARBA00012513"/>
    </source>
</evidence>
<evidence type="ECO:0000313" key="13">
    <source>
        <dbReference type="Proteomes" id="UP000005447"/>
    </source>
</evidence>
<dbReference type="Pfam" id="PF00069">
    <property type="entry name" value="Pkinase"/>
    <property type="match status" value="1"/>
</dbReference>
<dbReference type="Ensembl" id="ENSCPOT00000034640.1">
    <property type="protein sequence ID" value="ENSCPOP00000023682.1"/>
    <property type="gene ID" value="ENSCPOG00000033321.1"/>
</dbReference>
<evidence type="ECO:0000256" key="4">
    <source>
        <dbReference type="ARBA" id="ARBA00022741"/>
    </source>
</evidence>
<dbReference type="GO" id="GO:0005524">
    <property type="term" value="F:ATP binding"/>
    <property type="evidence" value="ECO:0007669"/>
    <property type="project" value="UniProtKB-UniRule"/>
</dbReference>
<dbReference type="PANTHER" id="PTHR24346:SF30">
    <property type="entry name" value="MATERNAL EMBRYONIC LEUCINE ZIPPER KINASE"/>
    <property type="match status" value="1"/>
</dbReference>
<keyword evidence="6 9" id="KW-0067">ATP-binding</keyword>
<feature type="compositionally biased region" description="Polar residues" evidence="10">
    <location>
        <begin position="585"/>
        <end position="604"/>
    </location>
</feature>
<keyword evidence="3" id="KW-0808">Transferase</keyword>
<feature type="compositionally biased region" description="Polar residues" evidence="10">
    <location>
        <begin position="387"/>
        <end position="398"/>
    </location>
</feature>
<dbReference type="InterPro" id="IPR017441">
    <property type="entry name" value="Protein_kinase_ATP_BS"/>
</dbReference>
<dbReference type="Gene3D" id="1.10.510.10">
    <property type="entry name" value="Transferase(Phosphotransferase) domain 1"/>
    <property type="match status" value="1"/>
</dbReference>
<keyword evidence="2" id="KW-0723">Serine/threonine-protein kinase</keyword>
<dbReference type="FunFam" id="1.10.510.10:FF:000571">
    <property type="entry name" value="Maternal embryonic leucine zipper kinase"/>
    <property type="match status" value="1"/>
</dbReference>
<evidence type="ECO:0000259" key="11">
    <source>
        <dbReference type="PROSITE" id="PS50011"/>
    </source>
</evidence>
<dbReference type="InParanoid" id="A0A286XDZ5"/>